<name>A0AAD3S3Z4_NEPGR</name>
<gene>
    <name evidence="1" type="ORF">Nepgr_005866</name>
</gene>
<keyword evidence="2" id="KW-1185">Reference proteome</keyword>
<comment type="caution">
    <text evidence="1">The sequence shown here is derived from an EMBL/GenBank/DDBJ whole genome shotgun (WGS) entry which is preliminary data.</text>
</comment>
<reference evidence="1" key="1">
    <citation type="submission" date="2023-05" db="EMBL/GenBank/DDBJ databases">
        <title>Nepenthes gracilis genome sequencing.</title>
        <authorList>
            <person name="Fukushima K."/>
        </authorList>
    </citation>
    <scope>NUCLEOTIDE SEQUENCE</scope>
    <source>
        <strain evidence="1">SING2019-196</strain>
    </source>
</reference>
<dbReference type="AlphaFoldDB" id="A0AAD3S3Z4"/>
<sequence length="68" mass="8176">MHLCKLLISNLNHKLLLEYLNRTTQRVVVQDKPRMHITKVEAFLVRTLQPLRKEKYFGIIKMVDRSQE</sequence>
<accession>A0AAD3S3Z4</accession>
<organism evidence="1 2">
    <name type="scientific">Nepenthes gracilis</name>
    <name type="common">Slender pitcher plant</name>
    <dbReference type="NCBI Taxonomy" id="150966"/>
    <lineage>
        <taxon>Eukaryota</taxon>
        <taxon>Viridiplantae</taxon>
        <taxon>Streptophyta</taxon>
        <taxon>Embryophyta</taxon>
        <taxon>Tracheophyta</taxon>
        <taxon>Spermatophyta</taxon>
        <taxon>Magnoliopsida</taxon>
        <taxon>eudicotyledons</taxon>
        <taxon>Gunneridae</taxon>
        <taxon>Pentapetalae</taxon>
        <taxon>Caryophyllales</taxon>
        <taxon>Nepenthaceae</taxon>
        <taxon>Nepenthes</taxon>
    </lineage>
</organism>
<dbReference type="Proteomes" id="UP001279734">
    <property type="component" value="Unassembled WGS sequence"/>
</dbReference>
<evidence type="ECO:0000313" key="2">
    <source>
        <dbReference type="Proteomes" id="UP001279734"/>
    </source>
</evidence>
<protein>
    <submittedName>
        <fullName evidence="1">Uncharacterized protein</fullName>
    </submittedName>
</protein>
<dbReference type="EMBL" id="BSYO01000004">
    <property type="protein sequence ID" value="GMH04027.1"/>
    <property type="molecule type" value="Genomic_DNA"/>
</dbReference>
<evidence type="ECO:0000313" key="1">
    <source>
        <dbReference type="EMBL" id="GMH04027.1"/>
    </source>
</evidence>
<proteinExistence type="predicted"/>